<reference evidence="1 2" key="1">
    <citation type="journal article" date="2022" name="G3 (Bethesda)">
        <title>Whole-genome sequence and methylome profiling of the almond [Prunus dulcis (Mill.) D.A. Webb] cultivar 'Nonpareil'.</title>
        <authorList>
            <person name="D'Amico-Willman K.M."/>
            <person name="Ouma W.Z."/>
            <person name="Meulia T."/>
            <person name="Sideli G.M."/>
            <person name="Gradziel T.M."/>
            <person name="Fresnedo-Ramirez J."/>
        </authorList>
    </citation>
    <scope>NUCLEOTIDE SEQUENCE [LARGE SCALE GENOMIC DNA]</scope>
    <source>
        <strain evidence="1">Clone GOH B32 T37-40</strain>
    </source>
</reference>
<name>A0AAD4YTJ9_PRUDU</name>
<dbReference type="AlphaFoldDB" id="A0AAD4YTJ9"/>
<protein>
    <submittedName>
        <fullName evidence="1">Uncharacterized protein</fullName>
    </submittedName>
</protein>
<dbReference type="EMBL" id="JAJFAZ020000007">
    <property type="protein sequence ID" value="KAI5320905.1"/>
    <property type="molecule type" value="Genomic_DNA"/>
</dbReference>
<evidence type="ECO:0000313" key="2">
    <source>
        <dbReference type="Proteomes" id="UP001054821"/>
    </source>
</evidence>
<gene>
    <name evidence="1" type="ORF">L3X38_040613</name>
</gene>
<evidence type="ECO:0000313" key="1">
    <source>
        <dbReference type="EMBL" id="KAI5320905.1"/>
    </source>
</evidence>
<accession>A0AAD4YTJ9</accession>
<comment type="caution">
    <text evidence="1">The sequence shown here is derived from an EMBL/GenBank/DDBJ whole genome shotgun (WGS) entry which is preliminary data.</text>
</comment>
<dbReference type="Proteomes" id="UP001054821">
    <property type="component" value="Chromosome 7"/>
</dbReference>
<keyword evidence="2" id="KW-1185">Reference proteome</keyword>
<proteinExistence type="predicted"/>
<sequence length="117" mass="13299">MLSNSLHLLSTWSKDNRLDKEELYGLSRAQENIREKRPSLPARLTIELQICRINGPHPVLFSIDGELLSEYWADDSLLLNSPINLIEFQQEADDADVLTIDDLDPAPTEMEDSHPEA</sequence>
<organism evidence="1 2">
    <name type="scientific">Prunus dulcis</name>
    <name type="common">Almond</name>
    <name type="synonym">Amygdalus dulcis</name>
    <dbReference type="NCBI Taxonomy" id="3755"/>
    <lineage>
        <taxon>Eukaryota</taxon>
        <taxon>Viridiplantae</taxon>
        <taxon>Streptophyta</taxon>
        <taxon>Embryophyta</taxon>
        <taxon>Tracheophyta</taxon>
        <taxon>Spermatophyta</taxon>
        <taxon>Magnoliopsida</taxon>
        <taxon>eudicotyledons</taxon>
        <taxon>Gunneridae</taxon>
        <taxon>Pentapetalae</taxon>
        <taxon>rosids</taxon>
        <taxon>fabids</taxon>
        <taxon>Rosales</taxon>
        <taxon>Rosaceae</taxon>
        <taxon>Amygdaloideae</taxon>
        <taxon>Amygdaleae</taxon>
        <taxon>Prunus</taxon>
    </lineage>
</organism>